<feature type="region of interest" description="Disordered" evidence="1">
    <location>
        <begin position="1"/>
        <end position="20"/>
    </location>
</feature>
<dbReference type="EMBL" id="SPHZ02000007">
    <property type="protein sequence ID" value="KAF0909473.1"/>
    <property type="molecule type" value="Genomic_DNA"/>
</dbReference>
<evidence type="ECO:0000313" key="3">
    <source>
        <dbReference type="Proteomes" id="UP000479710"/>
    </source>
</evidence>
<sequence length="82" mass="8454">MGAVSFPKSPHEHTVVTTTGGRRPIRIPAVHLYPMSSLRYYCPLPPGSAPLIAGGTVPVLEDCGGGATLCFSTSTTLASGQI</sequence>
<dbReference type="Proteomes" id="UP000479710">
    <property type="component" value="Unassembled WGS sequence"/>
</dbReference>
<evidence type="ECO:0000256" key="1">
    <source>
        <dbReference type="SAM" id="MobiDB-lite"/>
    </source>
</evidence>
<dbReference type="AlphaFoldDB" id="A0A6G1DCM7"/>
<protein>
    <submittedName>
        <fullName evidence="2">Uncharacterized protein</fullName>
    </submittedName>
</protein>
<accession>A0A6G1DCM7</accession>
<comment type="caution">
    <text evidence="2">The sequence shown here is derived from an EMBL/GenBank/DDBJ whole genome shotgun (WGS) entry which is preliminary data.</text>
</comment>
<evidence type="ECO:0000313" key="2">
    <source>
        <dbReference type="EMBL" id="KAF0909473.1"/>
    </source>
</evidence>
<organism evidence="2 3">
    <name type="scientific">Oryza meyeriana var. granulata</name>
    <dbReference type="NCBI Taxonomy" id="110450"/>
    <lineage>
        <taxon>Eukaryota</taxon>
        <taxon>Viridiplantae</taxon>
        <taxon>Streptophyta</taxon>
        <taxon>Embryophyta</taxon>
        <taxon>Tracheophyta</taxon>
        <taxon>Spermatophyta</taxon>
        <taxon>Magnoliopsida</taxon>
        <taxon>Liliopsida</taxon>
        <taxon>Poales</taxon>
        <taxon>Poaceae</taxon>
        <taxon>BOP clade</taxon>
        <taxon>Oryzoideae</taxon>
        <taxon>Oryzeae</taxon>
        <taxon>Oryzinae</taxon>
        <taxon>Oryza</taxon>
        <taxon>Oryza meyeriana</taxon>
    </lineage>
</organism>
<gene>
    <name evidence="2" type="ORF">E2562_036502</name>
</gene>
<proteinExistence type="predicted"/>
<name>A0A6G1DCM7_9ORYZ</name>
<reference evidence="2 3" key="1">
    <citation type="submission" date="2019-11" db="EMBL/GenBank/DDBJ databases">
        <title>Whole genome sequence of Oryza granulata.</title>
        <authorList>
            <person name="Li W."/>
        </authorList>
    </citation>
    <scope>NUCLEOTIDE SEQUENCE [LARGE SCALE GENOMIC DNA]</scope>
    <source>
        <strain evidence="3">cv. Menghai</strain>
        <tissue evidence="2">Leaf</tissue>
    </source>
</reference>
<keyword evidence="3" id="KW-1185">Reference proteome</keyword>